<gene>
    <name evidence="1" type="ORF">MUK42_06019</name>
</gene>
<protein>
    <submittedName>
        <fullName evidence="1">Uncharacterized protein</fullName>
    </submittedName>
</protein>
<organism evidence="1 2">
    <name type="scientific">Musa troglodytarum</name>
    <name type="common">fe'i banana</name>
    <dbReference type="NCBI Taxonomy" id="320322"/>
    <lineage>
        <taxon>Eukaryota</taxon>
        <taxon>Viridiplantae</taxon>
        <taxon>Streptophyta</taxon>
        <taxon>Embryophyta</taxon>
        <taxon>Tracheophyta</taxon>
        <taxon>Spermatophyta</taxon>
        <taxon>Magnoliopsida</taxon>
        <taxon>Liliopsida</taxon>
        <taxon>Zingiberales</taxon>
        <taxon>Musaceae</taxon>
        <taxon>Musa</taxon>
    </lineage>
</organism>
<proteinExistence type="predicted"/>
<dbReference type="EMBL" id="CP097507">
    <property type="protein sequence ID" value="URE07918.1"/>
    <property type="molecule type" value="Genomic_DNA"/>
</dbReference>
<sequence>MHVALPDREVRYHVESSADAVSTQRLLDLVTGDFLPVSQKELNCVFMECNLIRRRAWHGMQADYFFVALVHCTAYISCWE</sequence>
<accession>A0A9E7G793</accession>
<name>A0A9E7G793_9LILI</name>
<evidence type="ECO:0000313" key="2">
    <source>
        <dbReference type="Proteomes" id="UP001055439"/>
    </source>
</evidence>
<keyword evidence="2" id="KW-1185">Reference proteome</keyword>
<evidence type="ECO:0000313" key="1">
    <source>
        <dbReference type="EMBL" id="URE07918.1"/>
    </source>
</evidence>
<reference evidence="1" key="1">
    <citation type="submission" date="2022-05" db="EMBL/GenBank/DDBJ databases">
        <title>The Musa troglodytarum L. genome provides insights into the mechanism of non-climacteric behaviour and enrichment of carotenoids.</title>
        <authorList>
            <person name="Wang J."/>
        </authorList>
    </citation>
    <scope>NUCLEOTIDE SEQUENCE</scope>
    <source>
        <tissue evidence="1">Leaf</tissue>
    </source>
</reference>
<dbReference type="Proteomes" id="UP001055439">
    <property type="component" value="Chromosome 5"/>
</dbReference>
<dbReference type="AlphaFoldDB" id="A0A9E7G793"/>